<evidence type="ECO:0000313" key="3">
    <source>
        <dbReference type="EMBL" id="MXR37800.1"/>
    </source>
</evidence>
<dbReference type="AlphaFoldDB" id="A0A845BQX1"/>
<accession>A0A845BQX1</accession>
<evidence type="ECO:0000256" key="1">
    <source>
        <dbReference type="SAM" id="Phobius"/>
    </source>
</evidence>
<keyword evidence="4" id="KW-1185">Reference proteome</keyword>
<organism evidence="3 4">
    <name type="scientific">Craterilacuibacter sinensis</name>
    <dbReference type="NCBI Taxonomy" id="2686017"/>
    <lineage>
        <taxon>Bacteria</taxon>
        <taxon>Pseudomonadati</taxon>
        <taxon>Pseudomonadota</taxon>
        <taxon>Betaproteobacteria</taxon>
        <taxon>Neisseriales</taxon>
        <taxon>Neisseriaceae</taxon>
        <taxon>Craterilacuibacter</taxon>
    </lineage>
</organism>
<gene>
    <name evidence="3" type="ORF">GQF02_12530</name>
</gene>
<evidence type="ECO:0000313" key="4">
    <source>
        <dbReference type="Proteomes" id="UP000467214"/>
    </source>
</evidence>
<keyword evidence="1" id="KW-0472">Membrane</keyword>
<evidence type="ECO:0000259" key="2">
    <source>
        <dbReference type="Pfam" id="PF01957"/>
    </source>
</evidence>
<dbReference type="Proteomes" id="UP000467214">
    <property type="component" value="Unassembled WGS sequence"/>
</dbReference>
<name>A0A845BQX1_9NEIS</name>
<keyword evidence="1" id="KW-0812">Transmembrane</keyword>
<feature type="transmembrane region" description="Helical" evidence="1">
    <location>
        <begin position="43"/>
        <end position="74"/>
    </location>
</feature>
<sequence length="154" mass="17129">MQYRHKYLELAMTAGIWLSLALAALIGEFLSGTFYLLVFSASFAIASLASFFGAAPAVQLILASISALVGVAFLRRHRKRLNTQTRARVDDPDLGQRVEILHIDEARQARVQYRGTCWDAEVRSPRLTEGQHAYIVGRDGNRLIVDTTPPEENA</sequence>
<dbReference type="InterPro" id="IPR002810">
    <property type="entry name" value="NfeD-like_C"/>
</dbReference>
<comment type="caution">
    <text evidence="3">The sequence shown here is derived from an EMBL/GenBank/DDBJ whole genome shotgun (WGS) entry which is preliminary data.</text>
</comment>
<feature type="transmembrane region" description="Helical" evidence="1">
    <location>
        <begin position="12"/>
        <end position="37"/>
    </location>
</feature>
<protein>
    <recommendedName>
        <fullName evidence="2">NfeD-like C-terminal domain-containing protein</fullName>
    </recommendedName>
</protein>
<dbReference type="Pfam" id="PF01957">
    <property type="entry name" value="NfeD"/>
    <property type="match status" value="1"/>
</dbReference>
<dbReference type="InterPro" id="IPR012340">
    <property type="entry name" value="NA-bd_OB-fold"/>
</dbReference>
<keyword evidence="1" id="KW-1133">Transmembrane helix</keyword>
<dbReference type="EMBL" id="WSSB01000012">
    <property type="protein sequence ID" value="MXR37800.1"/>
    <property type="molecule type" value="Genomic_DNA"/>
</dbReference>
<dbReference type="Gene3D" id="2.40.50.140">
    <property type="entry name" value="Nucleic acid-binding proteins"/>
    <property type="match status" value="1"/>
</dbReference>
<proteinExistence type="predicted"/>
<reference evidence="3 4" key="1">
    <citation type="submission" date="2019-12" db="EMBL/GenBank/DDBJ databases">
        <title>Neisseriaceae gen. nov. sp. Genome sequencing and assembly.</title>
        <authorList>
            <person name="Liu Z."/>
            <person name="Li A."/>
        </authorList>
    </citation>
    <scope>NUCLEOTIDE SEQUENCE [LARGE SCALE GENOMIC DNA]</scope>
    <source>
        <strain evidence="3 4">B2N2-7</strain>
    </source>
</reference>
<feature type="domain" description="NfeD-like C-terminal" evidence="2">
    <location>
        <begin position="92"/>
        <end position="145"/>
    </location>
</feature>